<feature type="compositionally biased region" description="Pro residues" evidence="1">
    <location>
        <begin position="70"/>
        <end position="88"/>
    </location>
</feature>
<sequence length="354" mass="39326">MGDRMATLAKDIKARACQRVKFVLAQAMVTLKKAQPELPPKIQPTLSRGRAGFLPTQHTYPLTPAASLPRHPPPPPRPAAALPTPLPAASPRCRPALAAPPRPGTASARRRPVLAAHRPTRPALRAGVPRRPRHPAPVAVPPRAPAAAYRAPRLAPALVASPAGPRWCPCNKHNNGESLLNKHEMAKDLVDYGFMLDYETWTFHSEKDTRVEPEFGLNSKDPPTKEVEEFFKLLKASEEPLHEHAKVSVLAFVTRLIAIKSRYFFSNNCFNDLLQLIGDVLPRPHKLPKDMYHCKRLTKSLGMGYEKLDMCPDSCMIFWGDHKDEKKCLSCGKGRYVEVVNEDGEKVTTDVAHK</sequence>
<evidence type="ECO:0000256" key="1">
    <source>
        <dbReference type="SAM" id="MobiDB-lite"/>
    </source>
</evidence>
<name>A0AAQ3TMC2_PASNO</name>
<gene>
    <name evidence="2" type="ORF">U9M48_023714</name>
</gene>
<evidence type="ECO:0000313" key="3">
    <source>
        <dbReference type="Proteomes" id="UP001341281"/>
    </source>
</evidence>
<dbReference type="EMBL" id="CP144749">
    <property type="protein sequence ID" value="WVZ75679.1"/>
    <property type="molecule type" value="Genomic_DNA"/>
</dbReference>
<dbReference type="PANTHER" id="PTHR10775">
    <property type="entry name" value="OS08G0208400 PROTEIN"/>
    <property type="match status" value="1"/>
</dbReference>
<proteinExistence type="predicted"/>
<reference evidence="2 3" key="1">
    <citation type="submission" date="2024-02" db="EMBL/GenBank/DDBJ databases">
        <title>High-quality chromosome-scale genome assembly of Pensacola bahiagrass (Paspalum notatum Flugge var. saurae).</title>
        <authorList>
            <person name="Vega J.M."/>
            <person name="Podio M."/>
            <person name="Orjuela J."/>
            <person name="Siena L.A."/>
            <person name="Pessino S.C."/>
            <person name="Combes M.C."/>
            <person name="Mariac C."/>
            <person name="Albertini E."/>
            <person name="Pupilli F."/>
            <person name="Ortiz J.P.A."/>
            <person name="Leblanc O."/>
        </authorList>
    </citation>
    <scope>NUCLEOTIDE SEQUENCE [LARGE SCALE GENOMIC DNA]</scope>
    <source>
        <strain evidence="2">R1</strain>
        <tissue evidence="2">Leaf</tissue>
    </source>
</reference>
<organism evidence="2 3">
    <name type="scientific">Paspalum notatum var. saurae</name>
    <dbReference type="NCBI Taxonomy" id="547442"/>
    <lineage>
        <taxon>Eukaryota</taxon>
        <taxon>Viridiplantae</taxon>
        <taxon>Streptophyta</taxon>
        <taxon>Embryophyta</taxon>
        <taxon>Tracheophyta</taxon>
        <taxon>Spermatophyta</taxon>
        <taxon>Magnoliopsida</taxon>
        <taxon>Liliopsida</taxon>
        <taxon>Poales</taxon>
        <taxon>Poaceae</taxon>
        <taxon>PACMAD clade</taxon>
        <taxon>Panicoideae</taxon>
        <taxon>Andropogonodae</taxon>
        <taxon>Paspaleae</taxon>
        <taxon>Paspalinae</taxon>
        <taxon>Paspalum</taxon>
    </lineage>
</organism>
<protein>
    <recommendedName>
        <fullName evidence="4">Transposase-associated domain-containing protein</fullName>
    </recommendedName>
</protein>
<feature type="region of interest" description="Disordered" evidence="1">
    <location>
        <begin position="40"/>
        <end position="141"/>
    </location>
</feature>
<keyword evidence="3" id="KW-1185">Reference proteome</keyword>
<evidence type="ECO:0000313" key="2">
    <source>
        <dbReference type="EMBL" id="WVZ75679.1"/>
    </source>
</evidence>
<dbReference type="AlphaFoldDB" id="A0AAQ3TMC2"/>
<dbReference type="PANTHER" id="PTHR10775:SF166">
    <property type="entry name" value="OS04G0146034 PROTEIN"/>
    <property type="match status" value="1"/>
</dbReference>
<evidence type="ECO:0008006" key="4">
    <source>
        <dbReference type="Google" id="ProtNLM"/>
    </source>
</evidence>
<accession>A0AAQ3TMC2</accession>
<dbReference type="Proteomes" id="UP001341281">
    <property type="component" value="Chromosome 05"/>
</dbReference>